<organism evidence="2 3">
    <name type="scientific">Hydnum rufescens UP504</name>
    <dbReference type="NCBI Taxonomy" id="1448309"/>
    <lineage>
        <taxon>Eukaryota</taxon>
        <taxon>Fungi</taxon>
        <taxon>Dikarya</taxon>
        <taxon>Basidiomycota</taxon>
        <taxon>Agaricomycotina</taxon>
        <taxon>Agaricomycetes</taxon>
        <taxon>Cantharellales</taxon>
        <taxon>Hydnaceae</taxon>
        <taxon>Hydnum</taxon>
    </lineage>
</organism>
<gene>
    <name evidence="2" type="ORF">BS47DRAFT_1388609</name>
</gene>
<feature type="compositionally biased region" description="Basic and acidic residues" evidence="1">
    <location>
        <begin position="300"/>
        <end position="312"/>
    </location>
</feature>
<feature type="region of interest" description="Disordered" evidence="1">
    <location>
        <begin position="299"/>
        <end position="320"/>
    </location>
</feature>
<accession>A0A9P6E158</accession>
<evidence type="ECO:0000256" key="1">
    <source>
        <dbReference type="SAM" id="MobiDB-lite"/>
    </source>
</evidence>
<sequence length="335" mass="36826">MPTETAEADTGAMPWNESPPLVTCDKDRGLEIAGRLMYFLVSGEIKFPGTDALLELSPAAGVWEFTDKDLYAFGGSYIHTVKDAQYRLRSRRGHGNPTRLSDPYLTAGCDPRSSALFTPIPPAIFRVLTMVMCITLVHASLDLVMQGSIPLTGMVLLLPSCSIDLLDVFYIMNLAASPKFPHFSPYCSFLDCARVAVFRSPTASRRPWSNASISGHSTPVRLPIFTRNKYPTSSSVIIFGAPLGCAHEYSQTSLCPRYPLAEAYSGRKFSGPATCSSILLCPNTKAVIRPNYPAYCTRESLPRRTQPDDSFRNDPPPPRLSRNWFMASSGSLLLP</sequence>
<dbReference type="EMBL" id="MU128921">
    <property type="protein sequence ID" value="KAF9518934.1"/>
    <property type="molecule type" value="Genomic_DNA"/>
</dbReference>
<evidence type="ECO:0000313" key="2">
    <source>
        <dbReference type="EMBL" id="KAF9518934.1"/>
    </source>
</evidence>
<evidence type="ECO:0000313" key="3">
    <source>
        <dbReference type="Proteomes" id="UP000886523"/>
    </source>
</evidence>
<comment type="caution">
    <text evidence="2">The sequence shown here is derived from an EMBL/GenBank/DDBJ whole genome shotgun (WGS) entry which is preliminary data.</text>
</comment>
<dbReference type="Proteomes" id="UP000886523">
    <property type="component" value="Unassembled WGS sequence"/>
</dbReference>
<protein>
    <submittedName>
        <fullName evidence="2">Uncharacterized protein</fullName>
    </submittedName>
</protein>
<dbReference type="AlphaFoldDB" id="A0A9P6E158"/>
<proteinExistence type="predicted"/>
<keyword evidence="3" id="KW-1185">Reference proteome</keyword>
<reference evidence="2" key="1">
    <citation type="journal article" date="2020" name="Nat. Commun.">
        <title>Large-scale genome sequencing of mycorrhizal fungi provides insights into the early evolution of symbiotic traits.</title>
        <authorList>
            <person name="Miyauchi S."/>
            <person name="Kiss E."/>
            <person name="Kuo A."/>
            <person name="Drula E."/>
            <person name="Kohler A."/>
            <person name="Sanchez-Garcia M."/>
            <person name="Morin E."/>
            <person name="Andreopoulos B."/>
            <person name="Barry K.W."/>
            <person name="Bonito G."/>
            <person name="Buee M."/>
            <person name="Carver A."/>
            <person name="Chen C."/>
            <person name="Cichocki N."/>
            <person name="Clum A."/>
            <person name="Culley D."/>
            <person name="Crous P.W."/>
            <person name="Fauchery L."/>
            <person name="Girlanda M."/>
            <person name="Hayes R.D."/>
            <person name="Keri Z."/>
            <person name="LaButti K."/>
            <person name="Lipzen A."/>
            <person name="Lombard V."/>
            <person name="Magnuson J."/>
            <person name="Maillard F."/>
            <person name="Murat C."/>
            <person name="Nolan M."/>
            <person name="Ohm R.A."/>
            <person name="Pangilinan J."/>
            <person name="Pereira M.F."/>
            <person name="Perotto S."/>
            <person name="Peter M."/>
            <person name="Pfister S."/>
            <person name="Riley R."/>
            <person name="Sitrit Y."/>
            <person name="Stielow J.B."/>
            <person name="Szollosi G."/>
            <person name="Zifcakova L."/>
            <person name="Stursova M."/>
            <person name="Spatafora J.W."/>
            <person name="Tedersoo L."/>
            <person name="Vaario L.M."/>
            <person name="Yamada A."/>
            <person name="Yan M."/>
            <person name="Wang P."/>
            <person name="Xu J."/>
            <person name="Bruns T."/>
            <person name="Baldrian P."/>
            <person name="Vilgalys R."/>
            <person name="Dunand C."/>
            <person name="Henrissat B."/>
            <person name="Grigoriev I.V."/>
            <person name="Hibbett D."/>
            <person name="Nagy L.G."/>
            <person name="Martin F.M."/>
        </authorList>
    </citation>
    <scope>NUCLEOTIDE SEQUENCE</scope>
    <source>
        <strain evidence="2">UP504</strain>
    </source>
</reference>
<name>A0A9P6E158_9AGAM</name>